<dbReference type="PANTHER" id="PTHR31189">
    <property type="entry name" value="OS03G0336100 PROTEIN-RELATED"/>
    <property type="match status" value="1"/>
</dbReference>
<dbReference type="InterPro" id="IPR050253">
    <property type="entry name" value="Seed_Storage-Functional"/>
</dbReference>
<dbReference type="PROSITE" id="PS51318">
    <property type="entry name" value="TAT"/>
    <property type="match status" value="1"/>
</dbReference>
<sequence length="260" mass="27777">MTTNRPPDTTLKHVGQTGRTHSGGHQEGSHILINRRTMLGGAGAVGVAALAGAGADRAFASPLPRTNTGEATMTDDAARFGNPRIPAELDTAQPHVFRLGALPPSKFHGGTLRQVSEGDWPILMGQEASVVMVTLEPGGIREPHWHPSAWEINVITRGVATWTVLDPQGHSEHFEATVGDVVFAPQGSLHYFENKGTEELDLLIVFNASTQEGEDDIGIGASISKLPPDVLSVVFGVPADTFTKFKKIDQSLTIIKRPTN</sequence>
<dbReference type="EMBL" id="AP022577">
    <property type="protein sequence ID" value="BBX87477.1"/>
    <property type="molecule type" value="Genomic_DNA"/>
</dbReference>
<evidence type="ECO:0000259" key="2">
    <source>
        <dbReference type="SMART" id="SM00835"/>
    </source>
</evidence>
<dbReference type="InterPro" id="IPR011051">
    <property type="entry name" value="RmlC_Cupin_sf"/>
</dbReference>
<dbReference type="PROSITE" id="PS00725">
    <property type="entry name" value="GERMIN"/>
    <property type="match status" value="1"/>
</dbReference>
<protein>
    <submittedName>
        <fullName evidence="3">Hypothetical oxalate decarboxylase</fullName>
    </submittedName>
</protein>
<evidence type="ECO:0000256" key="1">
    <source>
        <dbReference type="SAM" id="MobiDB-lite"/>
    </source>
</evidence>
<dbReference type="Proteomes" id="UP000465609">
    <property type="component" value="Chromosome"/>
</dbReference>
<gene>
    <name evidence="3" type="ORF">MAUB_53500</name>
</gene>
<evidence type="ECO:0000313" key="3">
    <source>
        <dbReference type="EMBL" id="BBX87477.1"/>
    </source>
</evidence>
<evidence type="ECO:0000313" key="4">
    <source>
        <dbReference type="Proteomes" id="UP000465609"/>
    </source>
</evidence>
<organism evidence="3 4">
    <name type="scientific">Mycolicibacterium aubagnense</name>
    <dbReference type="NCBI Taxonomy" id="319707"/>
    <lineage>
        <taxon>Bacteria</taxon>
        <taxon>Bacillati</taxon>
        <taxon>Actinomycetota</taxon>
        <taxon>Actinomycetes</taxon>
        <taxon>Mycobacteriales</taxon>
        <taxon>Mycobacteriaceae</taxon>
        <taxon>Mycolicibacterium</taxon>
    </lineage>
</organism>
<dbReference type="CDD" id="cd20306">
    <property type="entry name" value="cupin_OxDC-like"/>
    <property type="match status" value="1"/>
</dbReference>
<name>A0ABM7IL04_9MYCO</name>
<reference evidence="3 4" key="1">
    <citation type="journal article" date="2019" name="Emerg. Microbes Infect.">
        <title>Comprehensive subspecies identification of 175 nontuberculous mycobacteria species based on 7547 genomic profiles.</title>
        <authorList>
            <person name="Matsumoto Y."/>
            <person name="Kinjo T."/>
            <person name="Motooka D."/>
            <person name="Nabeya D."/>
            <person name="Jung N."/>
            <person name="Uechi K."/>
            <person name="Horii T."/>
            <person name="Iida T."/>
            <person name="Fujita J."/>
            <person name="Nakamura S."/>
        </authorList>
    </citation>
    <scope>NUCLEOTIDE SEQUENCE [LARGE SCALE GENOMIC DNA]</scope>
    <source>
        <strain evidence="3 4">JCM 15296</strain>
    </source>
</reference>
<dbReference type="SUPFAM" id="SSF51182">
    <property type="entry name" value="RmlC-like cupins"/>
    <property type="match status" value="1"/>
</dbReference>
<feature type="domain" description="Cupin type-1" evidence="2">
    <location>
        <begin position="97"/>
        <end position="243"/>
    </location>
</feature>
<dbReference type="InterPro" id="IPR014710">
    <property type="entry name" value="RmlC-like_jellyroll"/>
</dbReference>
<dbReference type="InterPro" id="IPR006311">
    <property type="entry name" value="TAT_signal"/>
</dbReference>
<dbReference type="Pfam" id="PF00190">
    <property type="entry name" value="Cupin_1"/>
    <property type="match status" value="1"/>
</dbReference>
<accession>A0ABM7IL04</accession>
<dbReference type="Gene3D" id="2.60.120.10">
    <property type="entry name" value="Jelly Rolls"/>
    <property type="match status" value="1"/>
</dbReference>
<dbReference type="InterPro" id="IPR006045">
    <property type="entry name" value="Cupin_1"/>
</dbReference>
<dbReference type="InterPro" id="IPR019780">
    <property type="entry name" value="Germin_Mn-BS"/>
</dbReference>
<feature type="region of interest" description="Disordered" evidence="1">
    <location>
        <begin position="1"/>
        <end position="28"/>
    </location>
</feature>
<proteinExistence type="predicted"/>
<keyword evidence="4" id="KW-1185">Reference proteome</keyword>
<dbReference type="SMART" id="SM00835">
    <property type="entry name" value="Cupin_1"/>
    <property type="match status" value="1"/>
</dbReference>